<dbReference type="GO" id="GO:0034361">
    <property type="term" value="C:very-low-density lipoprotein particle"/>
    <property type="evidence" value="ECO:0007669"/>
    <property type="project" value="TreeGrafter"/>
</dbReference>
<evidence type="ECO:0000256" key="3">
    <source>
        <dbReference type="ARBA" id="ARBA00022448"/>
    </source>
</evidence>
<dbReference type="InterPro" id="IPR043081">
    <property type="entry name" value="ApoC-1_sf"/>
</dbReference>
<evidence type="ECO:0000256" key="6">
    <source>
        <dbReference type="ARBA" id="ARBA00023055"/>
    </source>
</evidence>
<dbReference type="EMBL" id="JAINUG010000189">
    <property type="protein sequence ID" value="KAJ8388867.1"/>
    <property type="molecule type" value="Genomic_DNA"/>
</dbReference>
<dbReference type="GO" id="GO:0050995">
    <property type="term" value="P:negative regulation of lipid catabolic process"/>
    <property type="evidence" value="ECO:0007669"/>
    <property type="project" value="TreeGrafter"/>
</dbReference>
<dbReference type="PANTHER" id="PTHR16565">
    <property type="entry name" value="APOLIPOPROTEIN C-I"/>
    <property type="match status" value="1"/>
</dbReference>
<evidence type="ECO:0000256" key="2">
    <source>
        <dbReference type="ARBA" id="ARBA00009204"/>
    </source>
</evidence>
<dbReference type="GO" id="GO:0042157">
    <property type="term" value="P:lipoprotein metabolic process"/>
    <property type="evidence" value="ECO:0007669"/>
    <property type="project" value="InterPro"/>
</dbReference>
<name>A0AAD7RRG0_9TELE</name>
<dbReference type="AlphaFoldDB" id="A0AAD7RRG0"/>
<dbReference type="GO" id="GO:0010916">
    <property type="term" value="P:negative regulation of very-low-density lipoprotein particle clearance"/>
    <property type="evidence" value="ECO:0007669"/>
    <property type="project" value="TreeGrafter"/>
</dbReference>
<comment type="caution">
    <text evidence="7">The sequence shown here is derived from an EMBL/GenBank/DDBJ whole genome shotgun (WGS) entry which is preliminary data.</text>
</comment>
<organism evidence="7 8">
    <name type="scientific">Aldrovandia affinis</name>
    <dbReference type="NCBI Taxonomy" id="143900"/>
    <lineage>
        <taxon>Eukaryota</taxon>
        <taxon>Metazoa</taxon>
        <taxon>Chordata</taxon>
        <taxon>Craniata</taxon>
        <taxon>Vertebrata</taxon>
        <taxon>Euteleostomi</taxon>
        <taxon>Actinopterygii</taxon>
        <taxon>Neopterygii</taxon>
        <taxon>Teleostei</taxon>
        <taxon>Notacanthiformes</taxon>
        <taxon>Halosauridae</taxon>
        <taxon>Aldrovandia</taxon>
    </lineage>
</organism>
<dbReference type="GO" id="GO:0004859">
    <property type="term" value="F:phospholipase inhibitor activity"/>
    <property type="evidence" value="ECO:0007669"/>
    <property type="project" value="TreeGrafter"/>
</dbReference>
<comment type="subcellular location">
    <subcellularLocation>
        <location evidence="1">Secreted</location>
    </subcellularLocation>
</comment>
<keyword evidence="8" id="KW-1185">Reference proteome</keyword>
<protein>
    <recommendedName>
        <fullName evidence="9">Apolipoprotein C-I</fullName>
    </recommendedName>
</protein>
<keyword evidence="3" id="KW-0813">Transport</keyword>
<evidence type="ECO:0000256" key="5">
    <source>
        <dbReference type="ARBA" id="ARBA00022729"/>
    </source>
</evidence>
<dbReference type="GO" id="GO:0006869">
    <property type="term" value="P:lipid transport"/>
    <property type="evidence" value="ECO:0007669"/>
    <property type="project" value="UniProtKB-KW"/>
</dbReference>
<dbReference type="GO" id="GO:0006641">
    <property type="term" value="P:triglyceride metabolic process"/>
    <property type="evidence" value="ECO:0007669"/>
    <property type="project" value="TreeGrafter"/>
</dbReference>
<dbReference type="Proteomes" id="UP001221898">
    <property type="component" value="Unassembled WGS sequence"/>
</dbReference>
<proteinExistence type="inferred from homology"/>
<dbReference type="GO" id="GO:0034364">
    <property type="term" value="C:high-density lipoprotein particle"/>
    <property type="evidence" value="ECO:0007669"/>
    <property type="project" value="TreeGrafter"/>
</dbReference>
<dbReference type="GO" id="GO:0005504">
    <property type="term" value="F:fatty acid binding"/>
    <property type="evidence" value="ECO:0007669"/>
    <property type="project" value="TreeGrafter"/>
</dbReference>
<evidence type="ECO:0000313" key="7">
    <source>
        <dbReference type="EMBL" id="KAJ8388867.1"/>
    </source>
</evidence>
<dbReference type="PANTHER" id="PTHR16565:SF2">
    <property type="entry name" value="APOLIPOPROTEIN C-I"/>
    <property type="match status" value="1"/>
</dbReference>
<dbReference type="InterPro" id="IPR006781">
    <property type="entry name" value="ApoC-I"/>
</dbReference>
<accession>A0AAD7RRG0</accession>
<dbReference type="GO" id="GO:0032375">
    <property type="term" value="P:negative regulation of cholesterol transport"/>
    <property type="evidence" value="ECO:0007669"/>
    <property type="project" value="TreeGrafter"/>
</dbReference>
<keyword evidence="5" id="KW-0732">Signal</keyword>
<reference evidence="7" key="1">
    <citation type="journal article" date="2023" name="Science">
        <title>Genome structures resolve the early diversification of teleost fishes.</title>
        <authorList>
            <person name="Parey E."/>
            <person name="Louis A."/>
            <person name="Montfort J."/>
            <person name="Bouchez O."/>
            <person name="Roques C."/>
            <person name="Iampietro C."/>
            <person name="Lluch J."/>
            <person name="Castinel A."/>
            <person name="Donnadieu C."/>
            <person name="Desvignes T."/>
            <person name="Floi Bucao C."/>
            <person name="Jouanno E."/>
            <person name="Wen M."/>
            <person name="Mejri S."/>
            <person name="Dirks R."/>
            <person name="Jansen H."/>
            <person name="Henkel C."/>
            <person name="Chen W.J."/>
            <person name="Zahm M."/>
            <person name="Cabau C."/>
            <person name="Klopp C."/>
            <person name="Thompson A.W."/>
            <person name="Robinson-Rechavi M."/>
            <person name="Braasch I."/>
            <person name="Lecointre G."/>
            <person name="Bobe J."/>
            <person name="Postlethwait J.H."/>
            <person name="Berthelot C."/>
            <person name="Roest Crollius H."/>
            <person name="Guiguen Y."/>
        </authorList>
    </citation>
    <scope>NUCLEOTIDE SEQUENCE</scope>
    <source>
        <strain evidence="7">NC1722</strain>
    </source>
</reference>
<evidence type="ECO:0008006" key="9">
    <source>
        <dbReference type="Google" id="ProtNLM"/>
    </source>
</evidence>
<dbReference type="Pfam" id="PF04691">
    <property type="entry name" value="ApoC-I"/>
    <property type="match status" value="1"/>
</dbReference>
<gene>
    <name evidence="7" type="ORF">AAFF_G00126230</name>
</gene>
<keyword evidence="4" id="KW-0964">Secreted</keyword>
<dbReference type="GO" id="GO:0034447">
    <property type="term" value="P:very-low-density lipoprotein particle clearance"/>
    <property type="evidence" value="ECO:0007669"/>
    <property type="project" value="TreeGrafter"/>
</dbReference>
<dbReference type="Gene3D" id="4.10.260.30">
    <property type="entry name" value="Apolipoprotein C-I"/>
    <property type="match status" value="1"/>
</dbReference>
<keyword evidence="6" id="KW-0445">Lipid transport</keyword>
<evidence type="ECO:0000313" key="8">
    <source>
        <dbReference type="Proteomes" id="UP001221898"/>
    </source>
</evidence>
<evidence type="ECO:0000256" key="1">
    <source>
        <dbReference type="ARBA" id="ARBA00004613"/>
    </source>
</evidence>
<evidence type="ECO:0000256" key="4">
    <source>
        <dbReference type="ARBA" id="ARBA00022525"/>
    </source>
</evidence>
<comment type="similarity">
    <text evidence="2">Belongs to the apolipoprotein C1 family.</text>
</comment>
<sequence length="179" mass="20054">MADTISSLIPGDPIIINIDTVGCVFSPLVFILYTDDCRILNPNHHLVKFVDNTVLLSLLSGSAQDHGPALREFVEWKTGHTVKMKLPIAIAVLFLVLAANTGAEEAQAEGEEPQAEPTLEERFTNFGIQIKTFADGLKDKTKATFEEIHQSDFAIKTRNWFTDQFQKMKEKVDETFKTQ</sequence>